<evidence type="ECO:0008006" key="3">
    <source>
        <dbReference type="Google" id="ProtNLM"/>
    </source>
</evidence>
<dbReference type="AlphaFoldDB" id="A0A9X4PAG0"/>
<dbReference type="InterPro" id="IPR007338">
    <property type="entry name" value="DUF416"/>
</dbReference>
<dbReference type="EMBL" id="LWID01000001">
    <property type="protein sequence ID" value="MDG6895565.1"/>
    <property type="molecule type" value="Genomic_DNA"/>
</dbReference>
<evidence type="ECO:0000313" key="1">
    <source>
        <dbReference type="EMBL" id="MDG6895565.1"/>
    </source>
</evidence>
<accession>A0A9X4PAG0</accession>
<sequence length="196" mass="22964">MRNPIHKRLEKFSSWQHLTFMACLCERMLPNFALFCQMTDQAKQAMVYKNILNLVWEYLTVKSCKINFDQQLEKFETIIPDINHYDFYGVEPAIDACEALSELLHAIIGGEYLQHAIRISQNSLKTVATYVSLTQQRELSEQALKHSEEIQTELDVQWAIYRSLNECEERDLDVILSLKNELRMEKISNIGIKMDE</sequence>
<evidence type="ECO:0000313" key="2">
    <source>
        <dbReference type="Proteomes" id="UP001155500"/>
    </source>
</evidence>
<reference evidence="1" key="1">
    <citation type="submission" date="2016-03" db="EMBL/GenBank/DDBJ databases">
        <title>Co-evolution between Pasteurellaceae and their hosts.</title>
        <authorList>
            <person name="Hansen M.J."/>
            <person name="Bojesen A.M."/>
            <person name="Planet P."/>
        </authorList>
    </citation>
    <scope>NUCLEOTIDE SEQUENCE</scope>
    <source>
        <strain evidence="1">146/S8/89</strain>
    </source>
</reference>
<dbReference type="Pfam" id="PF04222">
    <property type="entry name" value="DUF416"/>
    <property type="match status" value="1"/>
</dbReference>
<dbReference type="InterPro" id="IPR023381">
    <property type="entry name" value="YP001051499.1-like_dom_sf"/>
</dbReference>
<gene>
    <name evidence="1" type="ORF">A6A20_08000</name>
</gene>
<comment type="caution">
    <text evidence="1">The sequence shown here is derived from an EMBL/GenBank/DDBJ whole genome shotgun (WGS) entry which is preliminary data.</text>
</comment>
<dbReference type="PROSITE" id="PS51257">
    <property type="entry name" value="PROKAR_LIPOPROTEIN"/>
    <property type="match status" value="1"/>
</dbReference>
<dbReference type="Gene3D" id="1.20.1590.10">
    <property type="entry name" value="YP_001051499.1 domain like"/>
    <property type="match status" value="1"/>
</dbReference>
<protein>
    <recommendedName>
        <fullName evidence="3">DUF416 family protein</fullName>
    </recommendedName>
</protein>
<organism evidence="1 2">
    <name type="scientific">Volucribacter amazonae</name>
    <dbReference type="NCBI Taxonomy" id="256731"/>
    <lineage>
        <taxon>Bacteria</taxon>
        <taxon>Pseudomonadati</taxon>
        <taxon>Pseudomonadota</taxon>
        <taxon>Gammaproteobacteria</taxon>
        <taxon>Pasteurellales</taxon>
        <taxon>Pasteurellaceae</taxon>
        <taxon>Volucribacter</taxon>
    </lineage>
</organism>
<dbReference type="Proteomes" id="UP001155500">
    <property type="component" value="Unassembled WGS sequence"/>
</dbReference>
<proteinExistence type="predicted"/>
<keyword evidence="2" id="KW-1185">Reference proteome</keyword>
<name>A0A9X4PAG0_9PAST</name>
<dbReference type="RefSeq" id="WP_279572944.1">
    <property type="nucleotide sequence ID" value="NZ_LWID01000001.1"/>
</dbReference>